<dbReference type="OrthoDB" id="2489132at2"/>
<keyword evidence="2" id="KW-1133">Transmembrane helix</keyword>
<dbReference type="RefSeq" id="WP_144727679.1">
    <property type="nucleotide sequence ID" value="NZ_CAWOWR010000127.1"/>
</dbReference>
<organism evidence="4 5">
    <name type="scientific">Cobetia crustatorum</name>
    <dbReference type="NCBI Taxonomy" id="553385"/>
    <lineage>
        <taxon>Bacteria</taxon>
        <taxon>Pseudomonadati</taxon>
        <taxon>Pseudomonadota</taxon>
        <taxon>Gammaproteobacteria</taxon>
        <taxon>Oceanospirillales</taxon>
        <taxon>Halomonadaceae</taxon>
        <taxon>Cobetia</taxon>
    </lineage>
</organism>
<evidence type="ECO:0000313" key="4">
    <source>
        <dbReference type="EMBL" id="TVU69708.1"/>
    </source>
</evidence>
<evidence type="ECO:0000313" key="5">
    <source>
        <dbReference type="Proteomes" id="UP000319941"/>
    </source>
</evidence>
<dbReference type="STRING" id="553385.GCA_000591415_03080"/>
<proteinExistence type="predicted"/>
<dbReference type="Pfam" id="PF22673">
    <property type="entry name" value="MCP-like_PDC_1"/>
    <property type="match status" value="1"/>
</dbReference>
<feature type="transmembrane region" description="Helical" evidence="2">
    <location>
        <begin position="381"/>
        <end position="403"/>
    </location>
</feature>
<feature type="transmembrane region" description="Helical" evidence="2">
    <location>
        <begin position="14"/>
        <end position="40"/>
    </location>
</feature>
<keyword evidence="2" id="KW-0812">Transmembrane</keyword>
<feature type="coiled-coil region" evidence="1">
    <location>
        <begin position="440"/>
        <end position="470"/>
    </location>
</feature>
<evidence type="ECO:0000256" key="1">
    <source>
        <dbReference type="SAM" id="Coils"/>
    </source>
</evidence>
<dbReference type="PROSITE" id="PS50112">
    <property type="entry name" value="PAS"/>
    <property type="match status" value="1"/>
</dbReference>
<dbReference type="InterPro" id="IPR035965">
    <property type="entry name" value="PAS-like_dom_sf"/>
</dbReference>
<dbReference type="Gene3D" id="3.30.450.20">
    <property type="entry name" value="PAS domain"/>
    <property type="match status" value="3"/>
</dbReference>
<evidence type="ECO:0000259" key="3">
    <source>
        <dbReference type="PROSITE" id="PS50112"/>
    </source>
</evidence>
<dbReference type="SUPFAM" id="SSF55785">
    <property type="entry name" value="PYP-like sensor domain (PAS domain)"/>
    <property type="match status" value="1"/>
</dbReference>
<dbReference type="EMBL" id="VNFH01000007">
    <property type="protein sequence ID" value="TVU69708.1"/>
    <property type="molecule type" value="Genomic_DNA"/>
</dbReference>
<accession>A0A558HKW3</accession>
<protein>
    <recommendedName>
        <fullName evidence="3">PAS domain-containing protein</fullName>
    </recommendedName>
</protein>
<keyword evidence="5" id="KW-1185">Reference proteome</keyword>
<feature type="domain" description="PAS" evidence="3">
    <location>
        <begin position="467"/>
        <end position="527"/>
    </location>
</feature>
<comment type="caution">
    <text evidence="4">The sequence shown here is derived from an EMBL/GenBank/DDBJ whole genome shotgun (WGS) entry which is preliminary data.</text>
</comment>
<name>A0A558HKW3_9GAMM</name>
<dbReference type="CDD" id="cd12913">
    <property type="entry name" value="PDC1_MCP_like"/>
    <property type="match status" value="1"/>
</dbReference>
<dbReference type="AlphaFoldDB" id="A0A558HKW3"/>
<dbReference type="Proteomes" id="UP000319941">
    <property type="component" value="Unassembled WGS sequence"/>
</dbReference>
<keyword evidence="1" id="KW-0175">Coiled coil</keyword>
<gene>
    <name evidence="4" type="ORF">FQP86_11430</name>
</gene>
<dbReference type="InterPro" id="IPR000014">
    <property type="entry name" value="PAS"/>
</dbReference>
<evidence type="ECO:0000256" key="2">
    <source>
        <dbReference type="SAM" id="Phobius"/>
    </source>
</evidence>
<reference evidence="4 5" key="1">
    <citation type="submission" date="2019-07" db="EMBL/GenBank/DDBJ databases">
        <title>Diversity of Bacteria from Kongsfjorden, Arctic.</title>
        <authorList>
            <person name="Yu Y."/>
        </authorList>
    </citation>
    <scope>NUCLEOTIDE SEQUENCE [LARGE SCALE GENOMIC DNA]</scope>
    <source>
        <strain evidence="4 5">SM1923</strain>
    </source>
</reference>
<keyword evidence="2" id="KW-0472">Membrane</keyword>
<sequence length="642" mass="72048">MQAPTRSTITIKKWVWRALFTSTMIPLFLVEMALVGVYFLSNDEIRDANLSYLQAQSSSELNLAVLREAGSLDRQLEHVQNLSSSMASQASDIAVDMDVVIAPAELARHAARANGVWATQGNNGNQASGYYPRLPQSTQDIPLALRMTGIDPIMRNIVSSHSSVVQTFTTLADCYVRIYPYVNLAELVPPNHDCRNFSFFYRAAPDENAARRTIWTDVYEDPAGNGWMTSAVTPFYVDDHFLGVAGVDMTLDVIVNQILAMELPGSGFAMLFDQHGRSLAVPQRGESLLSLMPIERPDVQGVLEEDVIRPAQLELEQHVVFANLATEILTQRRGSSSVLVEGAPYKVAWEHLESNNWIMLSMVAEDAVFSRTAEIGRNFQLVGMALVGGLILFYFSFFILMSWRTHHISRRLSVPLAELCDRLHRIGLGAEVESAGASGLVELDEANSTAEEMYRRLRHTQKELQASERRLLDSLEASGDSLWEMDIPERIIRIHPNLWKMLGASGHEPLVMREIDFDRLIHPEDLEGVHMLRYKVFTTFGESFECQYRMRAPREEDLQHIEDMGVANSASISDEADNVEVALPAEEPALSFEEEVEEDQTCWVLLSSRGRVVSWDAERRPLKAAGMHILIDQSVRLRPVSS</sequence>